<name>A0A6J4RHF1_9ACTN</name>
<proteinExistence type="predicted"/>
<evidence type="ECO:0000313" key="2">
    <source>
        <dbReference type="EMBL" id="CAA9473759.1"/>
    </source>
</evidence>
<feature type="region of interest" description="Disordered" evidence="1">
    <location>
        <begin position="1"/>
        <end position="148"/>
    </location>
</feature>
<dbReference type="AlphaFoldDB" id="A0A6J4RHF1"/>
<feature type="compositionally biased region" description="Basic and acidic residues" evidence="1">
    <location>
        <begin position="121"/>
        <end position="133"/>
    </location>
</feature>
<reference evidence="2" key="1">
    <citation type="submission" date="2020-02" db="EMBL/GenBank/DDBJ databases">
        <authorList>
            <person name="Meier V. D."/>
        </authorList>
    </citation>
    <scope>NUCLEOTIDE SEQUENCE</scope>
    <source>
        <strain evidence="2">AVDCRST_MAG02</strain>
    </source>
</reference>
<organism evidence="2">
    <name type="scientific">uncultured Rubrobacteraceae bacterium</name>
    <dbReference type="NCBI Taxonomy" id="349277"/>
    <lineage>
        <taxon>Bacteria</taxon>
        <taxon>Bacillati</taxon>
        <taxon>Actinomycetota</taxon>
        <taxon>Rubrobacteria</taxon>
        <taxon>Rubrobacterales</taxon>
        <taxon>Rubrobacteraceae</taxon>
        <taxon>environmental samples</taxon>
    </lineage>
</organism>
<feature type="compositionally biased region" description="Basic and acidic residues" evidence="1">
    <location>
        <begin position="59"/>
        <end position="77"/>
    </location>
</feature>
<feature type="non-terminal residue" evidence="2">
    <location>
        <position position="1"/>
    </location>
</feature>
<protein>
    <submittedName>
        <fullName evidence="2">Oxidoreductase</fullName>
    </submittedName>
</protein>
<accession>A0A6J4RHF1</accession>
<dbReference type="EMBL" id="CADCVH010000108">
    <property type="protein sequence ID" value="CAA9473759.1"/>
    <property type="molecule type" value="Genomic_DNA"/>
</dbReference>
<feature type="compositionally biased region" description="Basic residues" evidence="1">
    <location>
        <begin position="136"/>
        <end position="148"/>
    </location>
</feature>
<gene>
    <name evidence="2" type="ORF">AVDCRST_MAG02-4291</name>
</gene>
<sequence>GGHPERPRVAPEHGRVGTGAQLRDDQHHDARRQPAEPPHLGPHRRGAPLRQHRGPPPEVQERPARPEGYAHDPRRGEPLPVRRGAWGGRGDGDGAYGPRAHRPARAEVPRPGLRSRRHKDRAGDALDRTEPANRGRPGRRRRRLFLLV</sequence>
<feature type="compositionally biased region" description="Basic and acidic residues" evidence="1">
    <location>
        <begin position="22"/>
        <end position="34"/>
    </location>
</feature>
<feature type="non-terminal residue" evidence="2">
    <location>
        <position position="148"/>
    </location>
</feature>
<feature type="compositionally biased region" description="Basic and acidic residues" evidence="1">
    <location>
        <begin position="1"/>
        <end position="15"/>
    </location>
</feature>
<evidence type="ECO:0000256" key="1">
    <source>
        <dbReference type="SAM" id="MobiDB-lite"/>
    </source>
</evidence>
<feature type="compositionally biased region" description="Basic residues" evidence="1">
    <location>
        <begin position="41"/>
        <end position="53"/>
    </location>
</feature>
<feature type="compositionally biased region" description="Gly residues" evidence="1">
    <location>
        <begin position="85"/>
        <end position="95"/>
    </location>
</feature>